<name>D3VFP9_XENNA</name>
<proteinExistence type="predicted"/>
<dbReference type="Proteomes" id="UP000008075">
    <property type="component" value="Chromosome"/>
</dbReference>
<sequence length="52" mass="6371">MATSEFYLIIHILSPEFSNLLSIKRDIYAKYENIKYYHFVYISSNRLKFFSR</sequence>
<dbReference type="HOGENOM" id="CLU_3086328_0_0_6"/>
<protein>
    <submittedName>
        <fullName evidence="1">Uncharacterized protein</fullName>
    </submittedName>
</protein>
<evidence type="ECO:0000313" key="2">
    <source>
        <dbReference type="Proteomes" id="UP000008075"/>
    </source>
</evidence>
<evidence type="ECO:0000313" key="1">
    <source>
        <dbReference type="EMBL" id="CBJ90363.1"/>
    </source>
</evidence>
<dbReference type="KEGG" id="xne:XNC1_2304"/>
<keyword evidence="2" id="KW-1185">Reference proteome</keyword>
<dbReference type="AlphaFoldDB" id="D3VFP9"/>
<dbReference type="EMBL" id="FN667742">
    <property type="protein sequence ID" value="CBJ90363.1"/>
    <property type="molecule type" value="Genomic_DNA"/>
</dbReference>
<accession>D3VFP9</accession>
<organism evidence="1 2">
    <name type="scientific">Xenorhabdus nematophila (strain ATCC 19061 / DSM 3370 / CCUG 14189 / LMG 1036 / NCIMB 9965 / AN6)</name>
    <dbReference type="NCBI Taxonomy" id="406817"/>
    <lineage>
        <taxon>Bacteria</taxon>
        <taxon>Pseudomonadati</taxon>
        <taxon>Pseudomonadota</taxon>
        <taxon>Gammaproteobacteria</taxon>
        <taxon>Enterobacterales</taxon>
        <taxon>Morganellaceae</taxon>
        <taxon>Xenorhabdus</taxon>
    </lineage>
</organism>
<reference evidence="1 2" key="1">
    <citation type="journal article" date="2011" name="PLoS ONE">
        <title>The entomopathogenic bacterial endosymbionts xenorhabdus and photorhabdus: convergent lifestyles from divergent genomes.</title>
        <authorList>
            <person name="Chaston J.M."/>
            <person name="Suen G."/>
            <person name="Tucker S.L."/>
            <person name="Andersen A.W."/>
            <person name="Bhasin A."/>
            <person name="Bode E."/>
            <person name="Bode H.B."/>
            <person name="Brachmann A.O."/>
            <person name="Cowles C.E."/>
            <person name="Cowles K.N."/>
            <person name="Darby C."/>
            <person name="de Leon L."/>
            <person name="Drace K."/>
            <person name="Du Z."/>
            <person name="Givaudan A."/>
            <person name="Herbert Tran E.E."/>
            <person name="Jewell K.A."/>
            <person name="Knack J.J."/>
            <person name="Krasomil-Osterfeld K.C."/>
            <person name="Kukor R."/>
            <person name="Lanois A."/>
            <person name="Latreille P."/>
            <person name="Leimgruber N.K."/>
            <person name="Lipke C.M."/>
            <person name="Liu R."/>
            <person name="Lu X."/>
            <person name="Martens E.C."/>
            <person name="Marri P.R."/>
            <person name="Medigue C."/>
            <person name="Menard M.L."/>
            <person name="Miller N.M."/>
            <person name="Morales-Soto N."/>
            <person name="Norton S."/>
            <person name="Ogier J.C."/>
            <person name="Orchard S.S."/>
            <person name="Park D."/>
            <person name="Park Y."/>
            <person name="Qurollo B.A."/>
            <person name="Sugar D.R."/>
            <person name="Richards G.R."/>
            <person name="Rouy Z."/>
            <person name="Slominski B."/>
            <person name="Slominski K."/>
            <person name="Snyder H."/>
            <person name="Tjaden B.C."/>
            <person name="van der Hoeven R."/>
            <person name="Welch R.D."/>
            <person name="Wheeler C."/>
            <person name="Xiang B."/>
            <person name="Barbazuk B."/>
            <person name="Gaudriault S."/>
            <person name="Goodner B."/>
            <person name="Slater S.C."/>
            <person name="Forst S."/>
            <person name="Goldman B.S."/>
            <person name="Goodrich-Blair H."/>
        </authorList>
    </citation>
    <scope>NUCLEOTIDE SEQUENCE [LARGE SCALE GENOMIC DNA]</scope>
    <source>
        <strain evidence="2">ATCC 19061 / DSM 3370 / CCUG 14189 / LMG 1036 / NCIMB 9965 / AN6</strain>
    </source>
</reference>
<gene>
    <name evidence="1" type="ordered locus">XNC1_2304</name>
</gene>